<keyword evidence="3" id="KW-1185">Reference proteome</keyword>
<gene>
    <name evidence="2" type="ORF">J2I47_07850</name>
</gene>
<accession>A0A939K494</accession>
<dbReference type="EMBL" id="JAFMYV010000003">
    <property type="protein sequence ID" value="MBO0936458.1"/>
    <property type="molecule type" value="Genomic_DNA"/>
</dbReference>
<feature type="domain" description="ORC1/DEAH AAA+ ATPase" evidence="1">
    <location>
        <begin position="21"/>
        <end position="63"/>
    </location>
</feature>
<evidence type="ECO:0000313" key="2">
    <source>
        <dbReference type="EMBL" id="MBO0936458.1"/>
    </source>
</evidence>
<name>A0A939K494_9BACT</name>
<dbReference type="GO" id="GO:0016887">
    <property type="term" value="F:ATP hydrolysis activity"/>
    <property type="evidence" value="ECO:0007669"/>
    <property type="project" value="InterPro"/>
</dbReference>
<reference evidence="2" key="1">
    <citation type="submission" date="2021-03" db="EMBL/GenBank/DDBJ databases">
        <title>Fibrella sp. HMF5335 genome sequencing and assembly.</title>
        <authorList>
            <person name="Kang H."/>
            <person name="Kim H."/>
            <person name="Bae S."/>
            <person name="Joh K."/>
        </authorList>
    </citation>
    <scope>NUCLEOTIDE SEQUENCE</scope>
    <source>
        <strain evidence="2">HMF5335</strain>
    </source>
</reference>
<comment type="caution">
    <text evidence="2">The sequence shown here is derived from an EMBL/GenBank/DDBJ whole genome shotgun (WGS) entry which is preliminary data.</text>
</comment>
<dbReference type="AlphaFoldDB" id="A0A939K494"/>
<dbReference type="Pfam" id="PF13401">
    <property type="entry name" value="AAA_22"/>
    <property type="match status" value="1"/>
</dbReference>
<evidence type="ECO:0000259" key="1">
    <source>
        <dbReference type="Pfam" id="PF13401"/>
    </source>
</evidence>
<dbReference type="InterPro" id="IPR049945">
    <property type="entry name" value="AAA_22"/>
</dbReference>
<evidence type="ECO:0000313" key="3">
    <source>
        <dbReference type="Proteomes" id="UP000664034"/>
    </source>
</evidence>
<sequence>MYRQVGCLSEEPSSTPLSKVPSILLVDEADRLNVNSLEFSRDLYDHHGFGLVLIGIHGLGKRLKRYPQLFSRVGFAHQFRELVTQDLTTLLTGREQANRPLLAHPPFADELALSIVENIEAALSSLRTVAGQLQ</sequence>
<dbReference type="Proteomes" id="UP000664034">
    <property type="component" value="Unassembled WGS sequence"/>
</dbReference>
<protein>
    <submittedName>
        <fullName evidence="2">AAA family ATPase</fullName>
    </submittedName>
</protein>
<proteinExistence type="predicted"/>
<organism evidence="2 3">
    <name type="scientific">Fibrella rubiginis</name>
    <dbReference type="NCBI Taxonomy" id="2817060"/>
    <lineage>
        <taxon>Bacteria</taxon>
        <taxon>Pseudomonadati</taxon>
        <taxon>Bacteroidota</taxon>
        <taxon>Cytophagia</taxon>
        <taxon>Cytophagales</taxon>
        <taxon>Spirosomataceae</taxon>
        <taxon>Fibrella</taxon>
    </lineage>
</organism>